<keyword evidence="2" id="KW-1185">Reference proteome</keyword>
<organism evidence="1 2">
    <name type="scientific">Trichinella britovi</name>
    <name type="common">Parasitic roundworm</name>
    <dbReference type="NCBI Taxonomy" id="45882"/>
    <lineage>
        <taxon>Eukaryota</taxon>
        <taxon>Metazoa</taxon>
        <taxon>Ecdysozoa</taxon>
        <taxon>Nematoda</taxon>
        <taxon>Enoplea</taxon>
        <taxon>Dorylaimia</taxon>
        <taxon>Trichinellida</taxon>
        <taxon>Trichinellidae</taxon>
        <taxon>Trichinella</taxon>
    </lineage>
</organism>
<sequence>MKMIQCINRTKLNFKSFTQAQPTTSKHVCVEISLGVKLFSLMFIRAKLMLINVCKNDSLSL</sequence>
<name>A0A0V1CK92_TRIBR</name>
<evidence type="ECO:0000313" key="1">
    <source>
        <dbReference type="EMBL" id="KRY49623.1"/>
    </source>
</evidence>
<proteinExistence type="predicted"/>
<dbReference type="AlphaFoldDB" id="A0A0V1CK92"/>
<gene>
    <name evidence="1" type="ORF">T03_11058</name>
</gene>
<accession>A0A0V1CK92</accession>
<protein>
    <submittedName>
        <fullName evidence="1">Uncharacterized protein</fullName>
    </submittedName>
</protein>
<comment type="caution">
    <text evidence="1">The sequence shown here is derived from an EMBL/GenBank/DDBJ whole genome shotgun (WGS) entry which is preliminary data.</text>
</comment>
<evidence type="ECO:0000313" key="2">
    <source>
        <dbReference type="Proteomes" id="UP000054653"/>
    </source>
</evidence>
<dbReference type="EMBL" id="JYDI01000170">
    <property type="protein sequence ID" value="KRY49623.1"/>
    <property type="molecule type" value="Genomic_DNA"/>
</dbReference>
<dbReference type="Proteomes" id="UP000054653">
    <property type="component" value="Unassembled WGS sequence"/>
</dbReference>
<reference evidence="1 2" key="1">
    <citation type="submission" date="2015-01" db="EMBL/GenBank/DDBJ databases">
        <title>Evolution of Trichinella species and genotypes.</title>
        <authorList>
            <person name="Korhonen P.K."/>
            <person name="Edoardo P."/>
            <person name="Giuseppe L.R."/>
            <person name="Gasser R.B."/>
        </authorList>
    </citation>
    <scope>NUCLEOTIDE SEQUENCE [LARGE SCALE GENOMIC DNA]</scope>
    <source>
        <strain evidence="1">ISS120</strain>
    </source>
</reference>